<keyword evidence="2" id="KW-1185">Reference proteome</keyword>
<dbReference type="EMBL" id="CAWYQH010000100">
    <property type="protein sequence ID" value="CAK8685567.1"/>
    <property type="molecule type" value="Genomic_DNA"/>
</dbReference>
<gene>
    <name evidence="1" type="ORF">CVLEPA_LOCUS16683</name>
</gene>
<sequence>MFSKNKSIAYILCDLLVCPYISVKSVRSPKMTTEYPQTRDLNWTTGNRKVPRIRIIYEKGFMLKFGCVNNCAKPARAFQQLLER</sequence>
<organism evidence="1 2">
    <name type="scientific">Clavelina lepadiformis</name>
    <name type="common">Light-bulb sea squirt</name>
    <name type="synonym">Ascidia lepadiformis</name>
    <dbReference type="NCBI Taxonomy" id="159417"/>
    <lineage>
        <taxon>Eukaryota</taxon>
        <taxon>Metazoa</taxon>
        <taxon>Chordata</taxon>
        <taxon>Tunicata</taxon>
        <taxon>Ascidiacea</taxon>
        <taxon>Aplousobranchia</taxon>
        <taxon>Clavelinidae</taxon>
        <taxon>Clavelina</taxon>
    </lineage>
</organism>
<dbReference type="Proteomes" id="UP001642483">
    <property type="component" value="Unassembled WGS sequence"/>
</dbReference>
<proteinExistence type="predicted"/>
<name>A0ABP0G151_CLALP</name>
<evidence type="ECO:0000313" key="2">
    <source>
        <dbReference type="Proteomes" id="UP001642483"/>
    </source>
</evidence>
<evidence type="ECO:0000313" key="1">
    <source>
        <dbReference type="EMBL" id="CAK8685567.1"/>
    </source>
</evidence>
<protein>
    <submittedName>
        <fullName evidence="1">Uncharacterized protein</fullName>
    </submittedName>
</protein>
<comment type="caution">
    <text evidence="1">The sequence shown here is derived from an EMBL/GenBank/DDBJ whole genome shotgun (WGS) entry which is preliminary data.</text>
</comment>
<accession>A0ABP0G151</accession>
<reference evidence="1 2" key="1">
    <citation type="submission" date="2024-02" db="EMBL/GenBank/DDBJ databases">
        <authorList>
            <person name="Daric V."/>
            <person name="Darras S."/>
        </authorList>
    </citation>
    <scope>NUCLEOTIDE SEQUENCE [LARGE SCALE GENOMIC DNA]</scope>
</reference>